<name>A0AAC8VUK6_9PROT</name>
<evidence type="ECO:0000313" key="2">
    <source>
        <dbReference type="Proteomes" id="UP000069935"/>
    </source>
</evidence>
<keyword evidence="2" id="KW-1185">Reference proteome</keyword>
<dbReference type="SUPFAM" id="SSF56209">
    <property type="entry name" value="Nitrile hydratase alpha chain"/>
    <property type="match status" value="1"/>
</dbReference>
<proteinExistence type="predicted"/>
<sequence>MTSQAGVDPLLQLRRQAEAALVDRAQSDAAFRALLVKDPHAALRTLFGTDPIPGIVLKVVEEQPGEMTLVLPAADQSELPDDLLDLASGGTSFSAFILYGPNDAPPKQKK</sequence>
<evidence type="ECO:0008006" key="3">
    <source>
        <dbReference type="Google" id="ProtNLM"/>
    </source>
</evidence>
<organism evidence="1 2">
    <name type="scientific">Azospirillum thiophilum</name>
    <dbReference type="NCBI Taxonomy" id="528244"/>
    <lineage>
        <taxon>Bacteria</taxon>
        <taxon>Pseudomonadati</taxon>
        <taxon>Pseudomonadota</taxon>
        <taxon>Alphaproteobacteria</taxon>
        <taxon>Rhodospirillales</taxon>
        <taxon>Azospirillaceae</taxon>
        <taxon>Azospirillum</taxon>
    </lineage>
</organism>
<dbReference type="Proteomes" id="UP000069935">
    <property type="component" value="Chromosome 1"/>
</dbReference>
<accession>A0AAC8VUK6</accession>
<dbReference type="KEGG" id="ati:AL072_01040"/>
<evidence type="ECO:0000313" key="1">
    <source>
        <dbReference type="EMBL" id="ALG69739.1"/>
    </source>
</evidence>
<protein>
    <recommendedName>
        <fullName evidence="3">NHLP leader peptide family natural product</fullName>
    </recommendedName>
</protein>
<dbReference type="GO" id="GO:0046914">
    <property type="term" value="F:transition metal ion binding"/>
    <property type="evidence" value="ECO:0007669"/>
    <property type="project" value="InterPro"/>
</dbReference>
<reference evidence="1 2" key="2">
    <citation type="journal article" date="2016" name="Genome Announc.">
        <title>Complete Genome Sequence of a Strain of Azospirillum thiophilum Isolated from a Sulfide Spring.</title>
        <authorList>
            <person name="Fomenkov A."/>
            <person name="Vincze T."/>
            <person name="Grabovich M."/>
            <person name="Anton B.P."/>
            <person name="Dubinina G."/>
            <person name="Orlova M."/>
            <person name="Belousova E."/>
            <person name="Roberts R.J."/>
        </authorList>
    </citation>
    <scope>NUCLEOTIDE SEQUENCE [LARGE SCALE GENOMIC DNA]</scope>
    <source>
        <strain evidence="1 2">BV-S</strain>
    </source>
</reference>
<dbReference type="RefSeq" id="WP_045581877.1">
    <property type="nucleotide sequence ID" value="NZ_CP012401.1"/>
</dbReference>
<dbReference type="GO" id="GO:0003824">
    <property type="term" value="F:catalytic activity"/>
    <property type="evidence" value="ECO:0007669"/>
    <property type="project" value="InterPro"/>
</dbReference>
<dbReference type="InterPro" id="IPR036648">
    <property type="entry name" value="CN_Hdrase_a/SCN_Hdrase_g_sf"/>
</dbReference>
<dbReference type="NCBIfam" id="TIGR03793">
    <property type="entry name" value="leader_NHLP"/>
    <property type="match status" value="1"/>
</dbReference>
<gene>
    <name evidence="1" type="ORF">AL072_01040</name>
</gene>
<dbReference type="InterPro" id="IPR022513">
    <property type="entry name" value="TOMM_pelo"/>
</dbReference>
<dbReference type="Gene3D" id="3.90.330.10">
    <property type="entry name" value="Nitrile hydratase alpha /Thiocyanate hydrolase gamma"/>
    <property type="match status" value="1"/>
</dbReference>
<dbReference type="AlphaFoldDB" id="A0AAC8VUK6"/>
<reference evidence="2" key="1">
    <citation type="submission" date="2015-08" db="EMBL/GenBank/DDBJ databases">
        <title>Complete Genome Sequence of Azospirillum thiophilum BV-S.</title>
        <authorList>
            <person name="Fomenkov A."/>
            <person name="Vincze T."/>
            <person name="Grabovich M."/>
            <person name="Dubinina G."/>
            <person name="Orlova M."/>
            <person name="Belousova E."/>
            <person name="Roberts R.J."/>
        </authorList>
    </citation>
    <scope>NUCLEOTIDE SEQUENCE [LARGE SCALE GENOMIC DNA]</scope>
    <source>
        <strain evidence="2">BV-S</strain>
    </source>
</reference>
<dbReference type="EMBL" id="CP012401">
    <property type="protein sequence ID" value="ALG69739.1"/>
    <property type="molecule type" value="Genomic_DNA"/>
</dbReference>